<dbReference type="AlphaFoldDB" id="A0A858BUX0"/>
<evidence type="ECO:0000313" key="4">
    <source>
        <dbReference type="Proteomes" id="UP000466848"/>
    </source>
</evidence>
<dbReference type="RefSeq" id="WP_163065437.1">
    <property type="nucleotide sequence ID" value="NZ_CP048649.1"/>
</dbReference>
<accession>A0A858BUX0</accession>
<feature type="region of interest" description="Disordered" evidence="1">
    <location>
        <begin position="320"/>
        <end position="348"/>
    </location>
</feature>
<name>A0A858BUX0_9FIRM</name>
<reference evidence="3 4" key="1">
    <citation type="submission" date="2020-02" db="EMBL/GenBank/DDBJ databases">
        <authorList>
            <person name="Kim Y.B."/>
            <person name="Roh S.W."/>
        </authorList>
    </citation>
    <scope>NUCLEOTIDE SEQUENCE [LARGE SCALE GENOMIC DNA]</scope>
    <source>
        <strain evidence="3 4">DSM 103574</strain>
    </source>
</reference>
<evidence type="ECO:0000256" key="1">
    <source>
        <dbReference type="SAM" id="MobiDB-lite"/>
    </source>
</evidence>
<sequence length="443" mass="47912">MKKYLSYVLALALLVSCAVIPLDTVSAETGPMKYWLDMGVQQVWSNPDGSWDGQVKQGDSIDVTSTIGFSAPVEIVGYYTVESSNFNFEDKSGTYNYNKSKLIFDEASYQRSYGQYKSTQITPVSATASGNNVTISYKAKLENSGEVFNLAKQLRLPENLTGDKLWTLLGSGGGKDNVKKYSPAIYDKWQKAYDEGLGDTIQAYLYFTPTVIAYREILPDIPEAPQAVPPADTKGSCTDVIKWSETKSHTYTVGSGENKKTRTCNHVYTYQSKLSSSATLTAAKPNGNNTTFKSGYGFSVNVNNSIATSQIGNSGACGKSLSKANNKKPVPPSAAEVRTSGTVKVKGAKATQPKNVALAKGATTGTTSKFITAANPLSQYKKAQIYTDVALKGTKQKPVKHSVTAYTYGGGVNGVQFCKSIPLTFTINGNMYEDDWTVDRVPK</sequence>
<feature type="chain" id="PRO_5038962265" evidence="2">
    <location>
        <begin position="22"/>
        <end position="443"/>
    </location>
</feature>
<dbReference type="EMBL" id="CP048649">
    <property type="protein sequence ID" value="QIB68574.1"/>
    <property type="molecule type" value="Genomic_DNA"/>
</dbReference>
<gene>
    <name evidence="3" type="ORF">Ami103574_04210</name>
</gene>
<evidence type="ECO:0000313" key="3">
    <source>
        <dbReference type="EMBL" id="QIB68574.1"/>
    </source>
</evidence>
<keyword evidence="2" id="KW-0732">Signal</keyword>
<protein>
    <submittedName>
        <fullName evidence="3">Uncharacterized protein</fullName>
    </submittedName>
</protein>
<dbReference type="PROSITE" id="PS51257">
    <property type="entry name" value="PROKAR_LIPOPROTEIN"/>
    <property type="match status" value="1"/>
</dbReference>
<feature type="signal peptide" evidence="2">
    <location>
        <begin position="1"/>
        <end position="21"/>
    </location>
</feature>
<keyword evidence="4" id="KW-1185">Reference proteome</keyword>
<organism evidence="3 4">
    <name type="scientific">Aminipila butyrica</name>
    <dbReference type="NCBI Taxonomy" id="433296"/>
    <lineage>
        <taxon>Bacteria</taxon>
        <taxon>Bacillati</taxon>
        <taxon>Bacillota</taxon>
        <taxon>Clostridia</taxon>
        <taxon>Peptostreptococcales</taxon>
        <taxon>Anaerovoracaceae</taxon>
        <taxon>Aminipila</taxon>
    </lineage>
</organism>
<dbReference type="KEGG" id="abut:Ami103574_04210"/>
<evidence type="ECO:0000256" key="2">
    <source>
        <dbReference type="SAM" id="SignalP"/>
    </source>
</evidence>
<dbReference type="Proteomes" id="UP000466848">
    <property type="component" value="Chromosome"/>
</dbReference>
<proteinExistence type="predicted"/>